<dbReference type="Pfam" id="PF00408">
    <property type="entry name" value="PGM_PMM_IV"/>
    <property type="match status" value="1"/>
</dbReference>
<dbReference type="Pfam" id="PF02879">
    <property type="entry name" value="PGM_PMM_II"/>
    <property type="match status" value="1"/>
</dbReference>
<feature type="domain" description="Alpha-D-phosphohexomutase alpha/beta/alpha" evidence="17">
    <location>
        <begin position="43"/>
        <end position="178"/>
    </location>
</feature>
<evidence type="ECO:0000256" key="2">
    <source>
        <dbReference type="ARBA" id="ARBA00001946"/>
    </source>
</evidence>
<keyword evidence="7" id="KW-0119">Carbohydrate metabolism</keyword>
<keyword evidence="11" id="KW-0413">Isomerase</keyword>
<organism evidence="20 21">
    <name type="scientific">Tumebacillus permanentifrigoris</name>
    <dbReference type="NCBI Taxonomy" id="378543"/>
    <lineage>
        <taxon>Bacteria</taxon>
        <taxon>Bacillati</taxon>
        <taxon>Bacillota</taxon>
        <taxon>Bacilli</taxon>
        <taxon>Bacillales</taxon>
        <taxon>Alicyclobacillaceae</taxon>
        <taxon>Tumebacillus</taxon>
    </lineage>
</organism>
<comment type="caution">
    <text evidence="20">The sequence shown here is derived from an EMBL/GenBank/DDBJ whole genome shotgun (WGS) entry which is preliminary data.</text>
</comment>
<evidence type="ECO:0000313" key="20">
    <source>
        <dbReference type="EMBL" id="PWK16230.1"/>
    </source>
</evidence>
<comment type="pathway">
    <text evidence="4">Lipid metabolism.</text>
</comment>
<dbReference type="InterPro" id="IPR005845">
    <property type="entry name" value="A-D-PHexomutase_a/b/a-II"/>
</dbReference>
<comment type="cofactor">
    <cofactor evidence="2">
        <name>Mg(2+)</name>
        <dbReference type="ChEBI" id="CHEBI:18420"/>
    </cofactor>
</comment>
<evidence type="ECO:0000256" key="1">
    <source>
        <dbReference type="ARBA" id="ARBA00000443"/>
    </source>
</evidence>
<evidence type="ECO:0000256" key="7">
    <source>
        <dbReference type="ARBA" id="ARBA00022526"/>
    </source>
</evidence>
<dbReference type="OrthoDB" id="9806956at2"/>
<dbReference type="RefSeq" id="WP_109685144.1">
    <property type="nucleotide sequence ID" value="NZ_QGGL01000001.1"/>
</dbReference>
<evidence type="ECO:0000256" key="4">
    <source>
        <dbReference type="ARBA" id="ARBA00005189"/>
    </source>
</evidence>
<feature type="domain" description="Alpha-D-phosphohexomutase alpha/beta/alpha" evidence="18">
    <location>
        <begin position="229"/>
        <end position="319"/>
    </location>
</feature>
<dbReference type="InterPro" id="IPR005846">
    <property type="entry name" value="A-D-PHexomutase_a/b/a-III"/>
</dbReference>
<dbReference type="PANTHER" id="PTHR45745">
    <property type="entry name" value="PHOSPHOMANNOMUTASE 45A"/>
    <property type="match status" value="1"/>
</dbReference>
<comment type="pathway">
    <text evidence="3">Glycolipid metabolism; diglucosyl-diacylglycerol biosynthesis.</text>
</comment>
<evidence type="ECO:0000256" key="6">
    <source>
        <dbReference type="ARBA" id="ARBA00012728"/>
    </source>
</evidence>
<dbReference type="GO" id="GO:0000287">
    <property type="term" value="F:magnesium ion binding"/>
    <property type="evidence" value="ECO:0007669"/>
    <property type="project" value="InterPro"/>
</dbReference>
<gene>
    <name evidence="20" type="ORF">C7459_10193</name>
</gene>
<name>A0A316E0A4_9BACL</name>
<evidence type="ECO:0000256" key="10">
    <source>
        <dbReference type="ARBA" id="ARBA00022842"/>
    </source>
</evidence>
<evidence type="ECO:0000259" key="19">
    <source>
        <dbReference type="Pfam" id="PF02880"/>
    </source>
</evidence>
<comment type="catalytic activity">
    <reaction evidence="1">
        <text>alpha-D-glucose 1-phosphate = alpha-D-glucose 6-phosphate</text>
        <dbReference type="Rhea" id="RHEA:23536"/>
        <dbReference type="ChEBI" id="CHEBI:58225"/>
        <dbReference type="ChEBI" id="CHEBI:58601"/>
        <dbReference type="EC" id="5.4.2.2"/>
    </reaction>
</comment>
<evidence type="ECO:0000256" key="13">
    <source>
        <dbReference type="ARBA" id="ARBA00041398"/>
    </source>
</evidence>
<dbReference type="Gene3D" id="3.40.120.10">
    <property type="entry name" value="Alpha-D-Glucose-1,6-Bisphosphate, subunit A, domain 3"/>
    <property type="match status" value="3"/>
</dbReference>
<dbReference type="Pfam" id="PF02878">
    <property type="entry name" value="PGM_PMM_I"/>
    <property type="match status" value="1"/>
</dbReference>
<dbReference type="Pfam" id="PF02880">
    <property type="entry name" value="PGM_PMM_III"/>
    <property type="match status" value="1"/>
</dbReference>
<keyword evidence="7" id="KW-0313">Glucose metabolism</keyword>
<dbReference type="GO" id="GO:0006166">
    <property type="term" value="P:purine ribonucleoside salvage"/>
    <property type="evidence" value="ECO:0007669"/>
    <property type="project" value="TreeGrafter"/>
</dbReference>
<evidence type="ECO:0000256" key="8">
    <source>
        <dbReference type="ARBA" id="ARBA00022553"/>
    </source>
</evidence>
<dbReference type="InterPro" id="IPR016066">
    <property type="entry name" value="A-D-PHexomutase_CS"/>
</dbReference>
<proteinExistence type="inferred from homology"/>
<dbReference type="InterPro" id="IPR036900">
    <property type="entry name" value="A-D-PHexomutase_C_sf"/>
</dbReference>
<dbReference type="AlphaFoldDB" id="A0A316E0A4"/>
<dbReference type="SUPFAM" id="SSF55957">
    <property type="entry name" value="Phosphoglucomutase, C-terminal domain"/>
    <property type="match status" value="1"/>
</dbReference>
<dbReference type="EC" id="5.4.2.2" evidence="6"/>
<evidence type="ECO:0000256" key="12">
    <source>
        <dbReference type="ARBA" id="ARBA00039995"/>
    </source>
</evidence>
<accession>A0A316E0A4</accession>
<keyword evidence="8" id="KW-0597">Phosphoprotein</keyword>
<comment type="similarity">
    <text evidence="5 15">Belongs to the phosphohexose mutase family.</text>
</comment>
<dbReference type="PANTHER" id="PTHR45745:SF1">
    <property type="entry name" value="PHOSPHOGLUCOMUTASE 2B-RELATED"/>
    <property type="match status" value="1"/>
</dbReference>
<keyword evidence="9 15" id="KW-0479">Metal-binding</keyword>
<dbReference type="Proteomes" id="UP000245634">
    <property type="component" value="Unassembled WGS sequence"/>
</dbReference>
<feature type="domain" description="Alpha-D-phosphohexomutase alpha/beta/alpha" evidence="19">
    <location>
        <begin position="326"/>
        <end position="453"/>
    </location>
</feature>
<reference evidence="20 21" key="1">
    <citation type="submission" date="2018-05" db="EMBL/GenBank/DDBJ databases">
        <title>Genomic Encyclopedia of Type Strains, Phase IV (KMG-IV): sequencing the most valuable type-strain genomes for metagenomic binning, comparative biology and taxonomic classification.</title>
        <authorList>
            <person name="Goeker M."/>
        </authorList>
    </citation>
    <scope>NUCLEOTIDE SEQUENCE [LARGE SCALE GENOMIC DNA]</scope>
    <source>
        <strain evidence="20 21">DSM 18773</strain>
    </source>
</reference>
<dbReference type="InterPro" id="IPR005844">
    <property type="entry name" value="A-D-PHexomutase_a/b/a-I"/>
</dbReference>
<dbReference type="PROSITE" id="PS00710">
    <property type="entry name" value="PGM_PMM"/>
    <property type="match status" value="1"/>
</dbReference>
<evidence type="ECO:0000256" key="5">
    <source>
        <dbReference type="ARBA" id="ARBA00010231"/>
    </source>
</evidence>
<dbReference type="PRINTS" id="PR00509">
    <property type="entry name" value="PGMPMM"/>
</dbReference>
<evidence type="ECO:0000259" key="18">
    <source>
        <dbReference type="Pfam" id="PF02879"/>
    </source>
</evidence>
<dbReference type="SUPFAM" id="SSF53738">
    <property type="entry name" value="Phosphoglucomutase, first 3 domains"/>
    <property type="match status" value="3"/>
</dbReference>
<dbReference type="GO" id="GO:0004614">
    <property type="term" value="F:phosphoglucomutase activity"/>
    <property type="evidence" value="ECO:0007669"/>
    <property type="project" value="UniProtKB-EC"/>
</dbReference>
<dbReference type="GO" id="GO:0008973">
    <property type="term" value="F:phosphopentomutase activity"/>
    <property type="evidence" value="ECO:0007669"/>
    <property type="project" value="TreeGrafter"/>
</dbReference>
<dbReference type="Gene3D" id="3.30.310.50">
    <property type="entry name" value="Alpha-D-phosphohexomutase, C-terminal domain"/>
    <property type="match status" value="1"/>
</dbReference>
<protein>
    <recommendedName>
        <fullName evidence="12">Phosphoglucomutase</fullName>
        <ecNumber evidence="6">5.4.2.2</ecNumber>
    </recommendedName>
    <alternativeName>
        <fullName evidence="14">Alpha-phosphoglucomutase</fullName>
    </alternativeName>
    <alternativeName>
        <fullName evidence="13">Glucose phosphomutase</fullName>
    </alternativeName>
</protein>
<evidence type="ECO:0000259" key="17">
    <source>
        <dbReference type="Pfam" id="PF02878"/>
    </source>
</evidence>
<evidence type="ECO:0000256" key="9">
    <source>
        <dbReference type="ARBA" id="ARBA00022723"/>
    </source>
</evidence>
<evidence type="ECO:0000256" key="15">
    <source>
        <dbReference type="RuleBase" id="RU004326"/>
    </source>
</evidence>
<dbReference type="InterPro" id="IPR005843">
    <property type="entry name" value="A-D-PHexomutase_C"/>
</dbReference>
<evidence type="ECO:0000259" key="16">
    <source>
        <dbReference type="Pfam" id="PF00408"/>
    </source>
</evidence>
<sequence>MKDYTESYQRWLQNDSLQPELQQELRGLTEEKAIEDRFYRHLEFGTGGLRGVIGAGTNRMNKYTVRRVTEGLARYLTTHVEGARDKGVVIAYDSRHMSPEFAAEAAGVLAQHGVRAYLFQELRPTPELSFAVRHLGAAGGIVVTASHNPPEYNGYKVYGEDGGQLPPHAADLILAEIVNVADELVLTALTLQEGIDRELITMLGEEIDALYNERLVALSLQPDVIKAVADDVRIVFTPLHGTGNKPVRRALATLGFRHVHVVPEQELPDPNFSTVKSPNPEERQAFTLALQLAEQVDADVVFGTDPDADRVGVVARDANGEFFVLNGNQTGALLLHYILEQRKANGTLPANGVMLKTIVTSNLGGVIAEANGIATVDVLTGFKFIGEKIKEYETTGEHTFLFGYEESYGYLIGDFVRDKDAVQAAMMAAEMAAFYKAQGKTLSQVLEEIYARYGTYLEDLLSFTFKGKEGQEKIAQMMEDLRRTPLTAIGDLAVEAAKDYAQGIEGLPKANVLKYVLADGSWVAIRPSGTEPKIKFYFSAVDTDRTAAQAKLDALKSFVMQLVS</sequence>
<evidence type="ECO:0000256" key="11">
    <source>
        <dbReference type="ARBA" id="ARBA00023235"/>
    </source>
</evidence>
<dbReference type="CDD" id="cd05799">
    <property type="entry name" value="PGM2"/>
    <property type="match status" value="1"/>
</dbReference>
<keyword evidence="21" id="KW-1185">Reference proteome</keyword>
<dbReference type="GO" id="GO:0006006">
    <property type="term" value="P:glucose metabolic process"/>
    <property type="evidence" value="ECO:0007669"/>
    <property type="project" value="UniProtKB-KW"/>
</dbReference>
<evidence type="ECO:0000313" key="21">
    <source>
        <dbReference type="Proteomes" id="UP000245634"/>
    </source>
</evidence>
<dbReference type="EMBL" id="QGGL01000001">
    <property type="protein sequence ID" value="PWK16230.1"/>
    <property type="molecule type" value="Genomic_DNA"/>
</dbReference>
<evidence type="ECO:0000256" key="3">
    <source>
        <dbReference type="ARBA" id="ARBA00005164"/>
    </source>
</evidence>
<keyword evidence="10 15" id="KW-0460">Magnesium</keyword>
<dbReference type="InterPro" id="IPR016055">
    <property type="entry name" value="A-D-PHexomutase_a/b/a-I/II/III"/>
</dbReference>
<feature type="domain" description="Alpha-D-phosphohexomutase C-terminal" evidence="16">
    <location>
        <begin position="499"/>
        <end position="550"/>
    </location>
</feature>
<evidence type="ECO:0000256" key="14">
    <source>
        <dbReference type="ARBA" id="ARBA00041467"/>
    </source>
</evidence>
<dbReference type="InterPro" id="IPR005841">
    <property type="entry name" value="Alpha-D-phosphohexomutase_SF"/>
</dbReference>